<comment type="caution">
    <text evidence="3">The sequence shown here is derived from an EMBL/GenBank/DDBJ whole genome shotgun (WGS) entry which is preliminary data.</text>
</comment>
<proteinExistence type="predicted"/>
<name>A0A8T5UWC3_9EURY</name>
<dbReference type="AlphaFoldDB" id="A0A8T5UWC3"/>
<keyword evidence="1" id="KW-0812">Transmembrane</keyword>
<gene>
    <name evidence="3" type="ORF">K8N75_11065</name>
</gene>
<evidence type="ECO:0000256" key="1">
    <source>
        <dbReference type="SAM" id="Phobius"/>
    </source>
</evidence>
<protein>
    <submittedName>
        <fullName evidence="3">DUF1616 domain-containing protein</fullName>
    </submittedName>
</protein>
<keyword evidence="1" id="KW-0472">Membrane</keyword>
<feature type="domain" description="DUF1616" evidence="2">
    <location>
        <begin position="2"/>
        <end position="139"/>
    </location>
</feature>
<keyword evidence="4" id="KW-1185">Reference proteome</keyword>
<dbReference type="Proteomes" id="UP000825933">
    <property type="component" value="Unassembled WGS sequence"/>
</dbReference>
<dbReference type="Pfam" id="PF07760">
    <property type="entry name" value="DUF1616"/>
    <property type="match status" value="1"/>
</dbReference>
<evidence type="ECO:0000259" key="2">
    <source>
        <dbReference type="Pfam" id="PF07760"/>
    </source>
</evidence>
<evidence type="ECO:0000313" key="3">
    <source>
        <dbReference type="EMBL" id="MBZ2166577.1"/>
    </source>
</evidence>
<dbReference type="EMBL" id="JAIOUQ010000013">
    <property type="protein sequence ID" value="MBZ2166577.1"/>
    <property type="molecule type" value="Genomic_DNA"/>
</dbReference>
<feature type="transmembrane region" description="Helical" evidence="1">
    <location>
        <begin position="6"/>
        <end position="27"/>
    </location>
</feature>
<dbReference type="InterPro" id="IPR011674">
    <property type="entry name" value="DUF1616"/>
</dbReference>
<reference evidence="4" key="1">
    <citation type="journal article" date="2022" name="Microbiol. Resour. Announc.">
        <title>Draft Genome Sequence of a Methanogenic Archaeon from West Spitsbergen Permafrost.</title>
        <authorList>
            <person name="Trubitsyn V."/>
            <person name="Rivkina E."/>
            <person name="Shcherbakova V."/>
        </authorList>
    </citation>
    <scope>NUCLEOTIDE SEQUENCE [LARGE SCALE GENOMIC DNA]</scope>
    <source>
        <strain evidence="4">VT</strain>
    </source>
</reference>
<accession>A0A8T5UWC3</accession>
<keyword evidence="1" id="KW-1133">Transmembrane helix</keyword>
<evidence type="ECO:0000313" key="4">
    <source>
        <dbReference type="Proteomes" id="UP000825933"/>
    </source>
</evidence>
<organism evidence="3 4">
    <name type="scientific">Methanobacterium spitsbergense</name>
    <dbReference type="NCBI Taxonomy" id="2874285"/>
    <lineage>
        <taxon>Archaea</taxon>
        <taxon>Methanobacteriati</taxon>
        <taxon>Methanobacteriota</taxon>
        <taxon>Methanomada group</taxon>
        <taxon>Methanobacteria</taxon>
        <taxon>Methanobacteriales</taxon>
        <taxon>Methanobacteriaceae</taxon>
        <taxon>Methanobacterium</taxon>
    </lineage>
</organism>
<sequence>MKLDKTVSSILVILLVAAVIATVYIIVNPSPGEKFTELYILGAGDKAGNYPTNLSVNEIGNITVGLVNHEQSTTTYNLVETLNGVTLSNQNITLSNNETKQINFSFQPTQTGNNQTLEFKLYKLPNTDTVYRSVFLYVNVM</sequence>
<dbReference type="RefSeq" id="WP_223792125.1">
    <property type="nucleotide sequence ID" value="NZ_JAIOUQ010000013.1"/>
</dbReference>